<dbReference type="EMBL" id="JAINDJ010000004">
    <property type="protein sequence ID" value="KAG9451422.1"/>
    <property type="molecule type" value="Genomic_DNA"/>
</dbReference>
<sequence length="107" mass="12129">MFSNQPEFMVGYYFGGKKTASSHRLPRRVRGAADEDDPGKMFSDAAFPVEIFFLGPSPQKNTKRKMKRMALSHGFLSMLKKLGRSTQCWICSPFDSKFQTISEDHGT</sequence>
<organism evidence="2 3">
    <name type="scientific">Aristolochia fimbriata</name>
    <name type="common">White veined hardy Dutchman's pipe vine</name>
    <dbReference type="NCBI Taxonomy" id="158543"/>
    <lineage>
        <taxon>Eukaryota</taxon>
        <taxon>Viridiplantae</taxon>
        <taxon>Streptophyta</taxon>
        <taxon>Embryophyta</taxon>
        <taxon>Tracheophyta</taxon>
        <taxon>Spermatophyta</taxon>
        <taxon>Magnoliopsida</taxon>
        <taxon>Magnoliidae</taxon>
        <taxon>Piperales</taxon>
        <taxon>Aristolochiaceae</taxon>
        <taxon>Aristolochia</taxon>
    </lineage>
</organism>
<accession>A0AAV7EUV6</accession>
<gene>
    <name evidence="2" type="ORF">H6P81_011387</name>
</gene>
<comment type="caution">
    <text evidence="2">The sequence shown here is derived from an EMBL/GenBank/DDBJ whole genome shotgun (WGS) entry which is preliminary data.</text>
</comment>
<feature type="compositionally biased region" description="Basic residues" evidence="1">
    <location>
        <begin position="20"/>
        <end position="30"/>
    </location>
</feature>
<dbReference type="AlphaFoldDB" id="A0AAV7EUV6"/>
<evidence type="ECO:0000256" key="1">
    <source>
        <dbReference type="SAM" id="MobiDB-lite"/>
    </source>
</evidence>
<protein>
    <submittedName>
        <fullName evidence="2">Uncharacterized protein</fullName>
    </submittedName>
</protein>
<proteinExistence type="predicted"/>
<name>A0AAV7EUV6_ARIFI</name>
<feature type="region of interest" description="Disordered" evidence="1">
    <location>
        <begin position="18"/>
        <end position="38"/>
    </location>
</feature>
<evidence type="ECO:0000313" key="2">
    <source>
        <dbReference type="EMBL" id="KAG9451422.1"/>
    </source>
</evidence>
<evidence type="ECO:0000313" key="3">
    <source>
        <dbReference type="Proteomes" id="UP000825729"/>
    </source>
</evidence>
<dbReference type="Proteomes" id="UP000825729">
    <property type="component" value="Unassembled WGS sequence"/>
</dbReference>
<reference evidence="2 3" key="1">
    <citation type="submission" date="2021-07" db="EMBL/GenBank/DDBJ databases">
        <title>The Aristolochia fimbriata genome: insights into angiosperm evolution, floral development and chemical biosynthesis.</title>
        <authorList>
            <person name="Jiao Y."/>
        </authorList>
    </citation>
    <scope>NUCLEOTIDE SEQUENCE [LARGE SCALE GENOMIC DNA]</scope>
    <source>
        <strain evidence="2">IBCAS-2021</strain>
        <tissue evidence="2">Leaf</tissue>
    </source>
</reference>
<keyword evidence="3" id="KW-1185">Reference proteome</keyword>